<dbReference type="Proteomes" id="UP000198956">
    <property type="component" value="Unassembled WGS sequence"/>
</dbReference>
<evidence type="ECO:0000313" key="5">
    <source>
        <dbReference type="EMBL" id="SDH09104.1"/>
    </source>
</evidence>
<gene>
    <name evidence="4" type="ORF">K3F53_13035</name>
    <name evidence="5" type="ORF">SAMN04489735_101118</name>
</gene>
<protein>
    <submittedName>
        <fullName evidence="4">DedA family protein</fullName>
    </submittedName>
    <submittedName>
        <fullName evidence="5">Membrane protein DedA, SNARE-associated domain</fullName>
    </submittedName>
</protein>
<evidence type="ECO:0000256" key="2">
    <source>
        <dbReference type="SAM" id="Phobius"/>
    </source>
</evidence>
<keyword evidence="2" id="KW-0472">Membrane</keyword>
<feature type="transmembrane region" description="Helical" evidence="2">
    <location>
        <begin position="171"/>
        <end position="191"/>
    </location>
</feature>
<organism evidence="5 6">
    <name type="scientific">Aneurinibacillus thermoaerophilus</name>
    <dbReference type="NCBI Taxonomy" id="143495"/>
    <lineage>
        <taxon>Bacteria</taxon>
        <taxon>Bacillati</taxon>
        <taxon>Bacillota</taxon>
        <taxon>Bacilli</taxon>
        <taxon>Bacillales</taxon>
        <taxon>Paenibacillaceae</taxon>
        <taxon>Aneurinibacillus group</taxon>
        <taxon>Aneurinibacillus</taxon>
    </lineage>
</organism>
<evidence type="ECO:0000313" key="7">
    <source>
        <dbReference type="Proteomes" id="UP000826616"/>
    </source>
</evidence>
<dbReference type="GO" id="GO:0005886">
    <property type="term" value="C:plasma membrane"/>
    <property type="evidence" value="ECO:0007669"/>
    <property type="project" value="TreeGrafter"/>
</dbReference>
<dbReference type="EMBL" id="FNDE01000011">
    <property type="protein sequence ID" value="SDH09104.1"/>
    <property type="molecule type" value="Genomic_DNA"/>
</dbReference>
<dbReference type="InterPro" id="IPR051311">
    <property type="entry name" value="DedA_domain"/>
</dbReference>
<feature type="transmembrane region" description="Helical" evidence="2">
    <location>
        <begin position="138"/>
        <end position="159"/>
    </location>
</feature>
<keyword evidence="2" id="KW-0812">Transmembrane</keyword>
<accession>A0A1G7ZK95</accession>
<dbReference type="PANTHER" id="PTHR42709">
    <property type="entry name" value="ALKALINE PHOSPHATASE LIKE PROTEIN"/>
    <property type="match status" value="1"/>
</dbReference>
<feature type="transmembrane region" description="Helical" evidence="2">
    <location>
        <begin position="12"/>
        <end position="32"/>
    </location>
</feature>
<evidence type="ECO:0000256" key="1">
    <source>
        <dbReference type="ARBA" id="ARBA00010792"/>
    </source>
</evidence>
<dbReference type="PANTHER" id="PTHR42709:SF9">
    <property type="entry name" value="ALKALINE PHOSPHATASE LIKE PROTEIN"/>
    <property type="match status" value="1"/>
</dbReference>
<sequence>MNADTLVTLIGQYGYAALFFCLWLGIIGMPIPDEAVVMAGGFAASLGLLHPVTAFCITYLGVISGLSIGYGLGRIMGPPMLNKLKKKKNIDKYLSKSYGLVQRYGSYSLCISYALPIVRHLVPYLVGIGRMPFIRYAFFSYTIGFIWTLAFFIIGRLFGKYIDKIGMIVHNYGLLALGVLLAGIVLLWVAIRMRSKPAS</sequence>
<evidence type="ECO:0000259" key="3">
    <source>
        <dbReference type="Pfam" id="PF09335"/>
    </source>
</evidence>
<evidence type="ECO:0000313" key="6">
    <source>
        <dbReference type="Proteomes" id="UP000198956"/>
    </source>
</evidence>
<comment type="similarity">
    <text evidence="1">Belongs to the DedA family.</text>
</comment>
<dbReference type="OrthoDB" id="9782291at2"/>
<proteinExistence type="inferred from homology"/>
<reference evidence="4 7" key="2">
    <citation type="submission" date="2021-08" db="EMBL/GenBank/DDBJ databases">
        <title>Complete genome sequence of the strain Aneurinibacillus thermoaerophilus CCM 8960.</title>
        <authorList>
            <person name="Musilova J."/>
            <person name="Kourilova X."/>
            <person name="Pernicova I."/>
            <person name="Bezdicek M."/>
            <person name="Lengerova M."/>
            <person name="Obruca S."/>
            <person name="Sedlar K."/>
        </authorList>
    </citation>
    <scope>NUCLEOTIDE SEQUENCE [LARGE SCALE GENOMIC DNA]</scope>
    <source>
        <strain evidence="4 7">CCM 8960</strain>
    </source>
</reference>
<keyword evidence="2" id="KW-1133">Transmembrane helix</keyword>
<keyword evidence="7" id="KW-1185">Reference proteome</keyword>
<dbReference type="AlphaFoldDB" id="A0A1G7ZK95"/>
<feature type="transmembrane region" description="Helical" evidence="2">
    <location>
        <begin position="52"/>
        <end position="77"/>
    </location>
</feature>
<evidence type="ECO:0000313" key="4">
    <source>
        <dbReference type="EMBL" id="QYY41826.1"/>
    </source>
</evidence>
<name>A0A1G7ZK95_ANETH</name>
<dbReference type="GeneID" id="97142301"/>
<feature type="domain" description="VTT" evidence="3">
    <location>
        <begin position="31"/>
        <end position="156"/>
    </location>
</feature>
<dbReference type="Proteomes" id="UP000826616">
    <property type="component" value="Chromosome"/>
</dbReference>
<dbReference type="Pfam" id="PF09335">
    <property type="entry name" value="VTT_dom"/>
    <property type="match status" value="1"/>
</dbReference>
<reference evidence="5 6" key="1">
    <citation type="submission" date="2016-10" db="EMBL/GenBank/DDBJ databases">
        <authorList>
            <person name="de Groot N.N."/>
        </authorList>
    </citation>
    <scope>NUCLEOTIDE SEQUENCE [LARGE SCALE GENOMIC DNA]</scope>
    <source>
        <strain evidence="5 6">L 420-91</strain>
    </source>
</reference>
<dbReference type="RefSeq" id="WP_057898156.1">
    <property type="nucleotide sequence ID" value="NZ_CP080764.1"/>
</dbReference>
<dbReference type="EMBL" id="CP080764">
    <property type="protein sequence ID" value="QYY41826.1"/>
    <property type="molecule type" value="Genomic_DNA"/>
</dbReference>
<dbReference type="InterPro" id="IPR032816">
    <property type="entry name" value="VTT_dom"/>
</dbReference>